<gene>
    <name evidence="1" type="ORF">SAMN02910262_00701</name>
</gene>
<accession>A0A1I6IRR0</accession>
<reference evidence="1 2" key="1">
    <citation type="submission" date="2016-10" db="EMBL/GenBank/DDBJ databases">
        <authorList>
            <person name="de Groot N.N."/>
        </authorList>
    </citation>
    <scope>NUCLEOTIDE SEQUENCE [LARGE SCALE GENOMIC DNA]</scope>
    <source>
        <strain evidence="1 2">F</strain>
    </source>
</reference>
<name>A0A1I6IRR0_9FIRM</name>
<dbReference type="EMBL" id="FOZC01000003">
    <property type="protein sequence ID" value="SFR69412.1"/>
    <property type="molecule type" value="Genomic_DNA"/>
</dbReference>
<proteinExistence type="predicted"/>
<evidence type="ECO:0000313" key="2">
    <source>
        <dbReference type="Proteomes" id="UP000214760"/>
    </source>
</evidence>
<dbReference type="InterPro" id="IPR017695">
    <property type="entry name" value="Se-dep_Mo_hydrolase_YqeB"/>
</dbReference>
<evidence type="ECO:0000313" key="1">
    <source>
        <dbReference type="EMBL" id="SFR69412.1"/>
    </source>
</evidence>
<dbReference type="Gene3D" id="3.40.630.10">
    <property type="entry name" value="Zn peptidases"/>
    <property type="match status" value="1"/>
</dbReference>
<dbReference type="RefSeq" id="WP_075034411.1">
    <property type="nucleotide sequence ID" value="NZ_FOZC01000003.1"/>
</dbReference>
<dbReference type="NCBIfam" id="TIGR03309">
    <property type="entry name" value="matur_yqeB"/>
    <property type="match status" value="1"/>
</dbReference>
<dbReference type="AlphaFoldDB" id="A0A1I6IRR0"/>
<protein>
    <submittedName>
        <fullName evidence="1">Xanthine dehydrogenase accessory factor</fullName>
    </submittedName>
</protein>
<sequence>MDQFRIMVRGAGDIATGTIHRLWMAGFRPVVLETDKPSAIRRQVSFCECVYGDAAVVEGITAKRADSLADAVRMLKEGVVPVLIDPAGKTIGEYLPDVLIDAILAKKNLGTVRETAPTVIGLGPGFCAGEDVDYVIETMRGHNLGRIIAEGCAQPNTGIPGVIAGYGKERVIHAPAAGVARHVRNIGDTVEKGDVILRICRPGTGGTEVTATISGLIRGMIRDGYPVTEGFKIADIDPRQDQYRNCFTISDKARCIAGSVLELVCAAYRKKQQSREVAERVKKPEIERSSE</sequence>
<organism evidence="1 2">
    <name type="scientific">[Clostridium] aminophilum</name>
    <dbReference type="NCBI Taxonomy" id="1526"/>
    <lineage>
        <taxon>Bacteria</taxon>
        <taxon>Bacillati</taxon>
        <taxon>Bacillota</taxon>
        <taxon>Clostridia</taxon>
        <taxon>Lachnospirales</taxon>
        <taxon>Lachnospiraceae</taxon>
    </lineage>
</organism>
<dbReference type="Proteomes" id="UP000214760">
    <property type="component" value="Unassembled WGS sequence"/>
</dbReference>